<feature type="compositionally biased region" description="Polar residues" evidence="1">
    <location>
        <begin position="37"/>
        <end position="53"/>
    </location>
</feature>
<comment type="caution">
    <text evidence="2">The sequence shown here is derived from an EMBL/GenBank/DDBJ whole genome shotgun (WGS) entry which is preliminary data.</text>
</comment>
<feature type="region of interest" description="Disordered" evidence="1">
    <location>
        <begin position="331"/>
        <end position="380"/>
    </location>
</feature>
<proteinExistence type="predicted"/>
<feature type="compositionally biased region" description="Basic residues" evidence="1">
    <location>
        <begin position="1"/>
        <end position="10"/>
    </location>
</feature>
<protein>
    <submittedName>
        <fullName evidence="2">Uncharacterized protein</fullName>
    </submittedName>
</protein>
<organism evidence="2 3">
    <name type="scientific">Exophiala dermatitidis</name>
    <name type="common">Black yeast-like fungus</name>
    <name type="synonym">Wangiella dermatitidis</name>
    <dbReference type="NCBI Taxonomy" id="5970"/>
    <lineage>
        <taxon>Eukaryota</taxon>
        <taxon>Fungi</taxon>
        <taxon>Dikarya</taxon>
        <taxon>Ascomycota</taxon>
        <taxon>Pezizomycotina</taxon>
        <taxon>Eurotiomycetes</taxon>
        <taxon>Chaetothyriomycetidae</taxon>
        <taxon>Chaetothyriales</taxon>
        <taxon>Herpotrichiellaceae</taxon>
        <taxon>Exophiala</taxon>
    </lineage>
</organism>
<sequence length="380" mass="42787">MPPKPSRRQRGQAQKVTRAELRRKLGKLDMDEEENKSTGTAGESSGADTTTHPTHGPTKIEISTYPLVEKWEQIEDAERADIQKKHRARTSPFAFEPEYLPFQIHAAVPIHGRFTREIESDIVKCNSIEAIKDIAKSSLPLEFQRSNMKLNETKFAGIMTYGPTPEFSKKSIHNVTRGLFLDEDAYKKWWLTVNMTKREPGDMVKVAVVLWHVEEAKAKAIQLPDFWTEENVRVLGNQLEKIDWPIFMSQSELEQGCRAYEKLQGQLQEARNDAALAGTWKDERKAMQADLRRAVAASEKVTAKAEAMVAAFEKGDMAELGRLADKWKKDAKGKGKAKAAPAKPLAFVPVEESEEEAEEDVAADGGDDPFDDDYNPLLDF</sequence>
<feature type="compositionally biased region" description="Basic and acidic residues" evidence="1">
    <location>
        <begin position="17"/>
        <end position="29"/>
    </location>
</feature>
<gene>
    <name evidence="2" type="ORF">HRR80_002167</name>
</gene>
<evidence type="ECO:0000313" key="2">
    <source>
        <dbReference type="EMBL" id="KAJ8993661.1"/>
    </source>
</evidence>
<evidence type="ECO:0000313" key="3">
    <source>
        <dbReference type="Proteomes" id="UP001161757"/>
    </source>
</evidence>
<name>A0AAN6J0J3_EXODE</name>
<accession>A0AAN6J0J3</accession>
<reference evidence="2" key="1">
    <citation type="submission" date="2023-01" db="EMBL/GenBank/DDBJ databases">
        <title>Exophiala dermititidis isolated from Cystic Fibrosis Patient.</title>
        <authorList>
            <person name="Kurbessoian T."/>
            <person name="Crocker A."/>
            <person name="Murante D."/>
            <person name="Hogan D.A."/>
            <person name="Stajich J.E."/>
        </authorList>
    </citation>
    <scope>NUCLEOTIDE SEQUENCE</scope>
    <source>
        <strain evidence="2">Ex8</strain>
    </source>
</reference>
<dbReference type="AlphaFoldDB" id="A0AAN6J0J3"/>
<dbReference type="Proteomes" id="UP001161757">
    <property type="component" value="Unassembled WGS sequence"/>
</dbReference>
<evidence type="ECO:0000256" key="1">
    <source>
        <dbReference type="SAM" id="MobiDB-lite"/>
    </source>
</evidence>
<feature type="compositionally biased region" description="Acidic residues" evidence="1">
    <location>
        <begin position="351"/>
        <end position="374"/>
    </location>
</feature>
<dbReference type="EMBL" id="JAJGCB010000003">
    <property type="protein sequence ID" value="KAJ8993661.1"/>
    <property type="molecule type" value="Genomic_DNA"/>
</dbReference>
<feature type="region of interest" description="Disordered" evidence="1">
    <location>
        <begin position="1"/>
        <end position="61"/>
    </location>
</feature>